<comment type="similarity">
    <text evidence="13">Belongs to the G-protein coupled receptor 1 family. Muscarinic acetylcholine receptor subfamily.</text>
</comment>
<evidence type="ECO:0000256" key="9">
    <source>
        <dbReference type="ARBA" id="ARBA00023170"/>
    </source>
</evidence>
<dbReference type="InterPro" id="IPR017452">
    <property type="entry name" value="GPCR_Rhodpsn_7TM"/>
</dbReference>
<feature type="compositionally biased region" description="Low complexity" evidence="14">
    <location>
        <begin position="386"/>
        <end position="403"/>
    </location>
</feature>
<dbReference type="PANTHER" id="PTHR24247">
    <property type="entry name" value="5-HYDROXYTRYPTAMINE RECEPTOR"/>
    <property type="match status" value="1"/>
</dbReference>
<dbReference type="InterPro" id="IPR000995">
    <property type="entry name" value="Musac_Ach_rcpt"/>
</dbReference>
<feature type="region of interest" description="Disordered" evidence="14">
    <location>
        <begin position="299"/>
        <end position="407"/>
    </location>
</feature>
<feature type="transmembrane region" description="Helical" evidence="13">
    <location>
        <begin position="79"/>
        <end position="104"/>
    </location>
</feature>
<evidence type="ECO:0000256" key="12">
    <source>
        <dbReference type="RuleBase" id="RU000688"/>
    </source>
</evidence>
<feature type="transmembrane region" description="Helical" evidence="13">
    <location>
        <begin position="196"/>
        <end position="221"/>
    </location>
</feature>
<dbReference type="GO" id="GO:0045211">
    <property type="term" value="C:postsynaptic membrane"/>
    <property type="evidence" value="ECO:0007669"/>
    <property type="project" value="UniProtKB-SubCell"/>
</dbReference>
<dbReference type="PRINTS" id="PR00237">
    <property type="entry name" value="GPCRRHODOPSN"/>
</dbReference>
<dbReference type="GO" id="GO:0007187">
    <property type="term" value="P:G protein-coupled receptor signaling pathway, coupled to cyclic nucleotide second messenger"/>
    <property type="evidence" value="ECO:0007669"/>
    <property type="project" value="TreeGrafter"/>
</dbReference>
<evidence type="ECO:0000256" key="2">
    <source>
        <dbReference type="ARBA" id="ARBA00022553"/>
    </source>
</evidence>
<proteinExistence type="inferred from homology"/>
<dbReference type="AlphaFoldDB" id="A0AA47MLY4"/>
<keyword evidence="7 13" id="KW-0472">Membrane</keyword>
<reference evidence="16" key="1">
    <citation type="journal article" date="2023" name="Front. Mar. Sci.">
        <title>A new Merluccius polli reference genome to investigate the effects of global change in West African waters.</title>
        <authorList>
            <person name="Mateo J.L."/>
            <person name="Blanco-Fernandez C."/>
            <person name="Garcia-Vazquez E."/>
            <person name="Machado-Schiaffino G."/>
        </authorList>
    </citation>
    <scope>NUCLEOTIDE SEQUENCE</scope>
    <source>
        <strain evidence="16">C29</strain>
        <tissue evidence="16">Fin</tissue>
    </source>
</reference>
<keyword evidence="1 13" id="KW-1003">Cell membrane</keyword>
<keyword evidence="17" id="KW-1185">Reference proteome</keyword>
<comment type="caution">
    <text evidence="13">Lacks conserved residue(s) required for the propagation of feature annotation.</text>
</comment>
<dbReference type="SUPFAM" id="SSF81321">
    <property type="entry name" value="Family A G protein-coupled receptor-like"/>
    <property type="match status" value="1"/>
</dbReference>
<dbReference type="Pfam" id="PF00001">
    <property type="entry name" value="7tm_1"/>
    <property type="match status" value="1"/>
</dbReference>
<evidence type="ECO:0000256" key="1">
    <source>
        <dbReference type="ARBA" id="ARBA00022475"/>
    </source>
</evidence>
<dbReference type="FunFam" id="1.20.1070.10:FF:000038">
    <property type="entry name" value="Muscarinic acetylcholine receptor"/>
    <property type="match status" value="1"/>
</dbReference>
<dbReference type="Gene3D" id="1.20.1070.10">
    <property type="entry name" value="Rhodopsin 7-helix transmembrane proteins"/>
    <property type="match status" value="2"/>
</dbReference>
<keyword evidence="11 13" id="KW-0628">Postsynaptic cell membrane</keyword>
<dbReference type="SMART" id="SM01381">
    <property type="entry name" value="7TM_GPCR_Srsx"/>
    <property type="match status" value="1"/>
</dbReference>
<feature type="domain" description="G-protein coupled receptors family 1 profile" evidence="15">
    <location>
        <begin position="96"/>
        <end position="534"/>
    </location>
</feature>
<keyword evidence="3 12" id="KW-0812">Transmembrane</keyword>
<feature type="transmembrane region" description="Helical" evidence="13">
    <location>
        <begin position="154"/>
        <end position="175"/>
    </location>
</feature>
<evidence type="ECO:0000256" key="8">
    <source>
        <dbReference type="ARBA" id="ARBA00023157"/>
    </source>
</evidence>
<evidence type="ECO:0000256" key="10">
    <source>
        <dbReference type="ARBA" id="ARBA00023224"/>
    </source>
</evidence>
<comment type="function">
    <text evidence="13">The muscarinic acetylcholine receptor mediates various cellular responses, including inhibition of adenylate cyclase, breakdown of phosphoinositides and modulation of potassium channels through the action of G proteins.</text>
</comment>
<gene>
    <name evidence="16" type="primary">CHRM4_1</name>
    <name evidence="16" type="ORF">N1851_019551</name>
</gene>
<evidence type="ECO:0000256" key="3">
    <source>
        <dbReference type="ARBA" id="ARBA00022692"/>
    </source>
</evidence>
<evidence type="ECO:0000256" key="14">
    <source>
        <dbReference type="SAM" id="MobiDB-lite"/>
    </source>
</evidence>
<dbReference type="InterPro" id="IPR000276">
    <property type="entry name" value="GPCR_Rhodpsn"/>
</dbReference>
<comment type="subcellular location">
    <subcellularLocation>
        <location evidence="13">Cell membrane</location>
        <topology evidence="13">Multi-pass membrane protein</topology>
    </subcellularLocation>
    <subcellularLocation>
        <location evidence="13">Postsynaptic cell membrane</location>
        <topology evidence="13">Multi-pass membrane protein</topology>
    </subcellularLocation>
</comment>
<dbReference type="EMBL" id="JAOPHQ010003576">
    <property type="protein sequence ID" value="KAK0142519.1"/>
    <property type="molecule type" value="Genomic_DNA"/>
</dbReference>
<dbReference type="PROSITE" id="PS50262">
    <property type="entry name" value="G_PROTEIN_RECEP_F1_2"/>
    <property type="match status" value="1"/>
</dbReference>
<dbReference type="FunFam" id="1.20.1070.10:FF:000041">
    <property type="entry name" value="Muscarinic acetylcholine receptor"/>
    <property type="match status" value="1"/>
</dbReference>
<dbReference type="GO" id="GO:0016907">
    <property type="term" value="F:G protein-coupled acetylcholine receptor activity"/>
    <property type="evidence" value="ECO:0007669"/>
    <property type="project" value="UniProtKB-UniRule"/>
</dbReference>
<evidence type="ECO:0000256" key="13">
    <source>
        <dbReference type="RuleBase" id="RU361191"/>
    </source>
</evidence>
<evidence type="ECO:0000256" key="7">
    <source>
        <dbReference type="ARBA" id="ARBA00023136"/>
    </source>
</evidence>
<keyword evidence="8" id="KW-1015">Disulfide bond</keyword>
<keyword evidence="2" id="KW-0597">Phosphoprotein</keyword>
<organism evidence="16 17">
    <name type="scientific">Merluccius polli</name>
    <name type="common">Benguela hake</name>
    <name type="synonym">Merluccius cadenati</name>
    <dbReference type="NCBI Taxonomy" id="89951"/>
    <lineage>
        <taxon>Eukaryota</taxon>
        <taxon>Metazoa</taxon>
        <taxon>Chordata</taxon>
        <taxon>Craniata</taxon>
        <taxon>Vertebrata</taxon>
        <taxon>Euteleostomi</taxon>
        <taxon>Actinopterygii</taxon>
        <taxon>Neopterygii</taxon>
        <taxon>Teleostei</taxon>
        <taxon>Neoteleostei</taxon>
        <taxon>Acanthomorphata</taxon>
        <taxon>Zeiogadaria</taxon>
        <taxon>Gadariae</taxon>
        <taxon>Gadiformes</taxon>
        <taxon>Gadoidei</taxon>
        <taxon>Merlucciidae</taxon>
        <taxon>Merluccius</taxon>
    </lineage>
</organism>
<keyword evidence="6 12" id="KW-0297">G-protein coupled receptor</keyword>
<keyword evidence="10 12" id="KW-0807">Transducer</keyword>
<feature type="transmembrane region" description="Helical" evidence="13">
    <location>
        <begin position="479"/>
        <end position="497"/>
    </location>
</feature>
<feature type="transmembrane region" description="Helical" evidence="13">
    <location>
        <begin position="241"/>
        <end position="265"/>
    </location>
</feature>
<evidence type="ECO:0000256" key="4">
    <source>
        <dbReference type="ARBA" id="ARBA00022989"/>
    </source>
</evidence>
<feature type="compositionally biased region" description="Pro residues" evidence="14">
    <location>
        <begin position="342"/>
        <end position="352"/>
    </location>
</feature>
<name>A0AA47MLY4_MERPO</name>
<accession>A0AA47MLY4</accession>
<evidence type="ECO:0000256" key="11">
    <source>
        <dbReference type="ARBA" id="ARBA00023257"/>
    </source>
</evidence>
<dbReference type="GO" id="GO:0030425">
    <property type="term" value="C:dendrite"/>
    <property type="evidence" value="ECO:0007669"/>
    <property type="project" value="TreeGrafter"/>
</dbReference>
<dbReference type="PANTHER" id="PTHR24247:SF180">
    <property type="entry name" value="MUSCARINIC ACETYLCHOLINE RECEPTOR M4"/>
    <property type="match status" value="1"/>
</dbReference>
<keyword evidence="4 13" id="KW-1133">Transmembrane helix</keyword>
<dbReference type="PROSITE" id="PS00237">
    <property type="entry name" value="G_PROTEIN_RECEP_F1_1"/>
    <property type="match status" value="1"/>
</dbReference>
<evidence type="ECO:0000256" key="6">
    <source>
        <dbReference type="ARBA" id="ARBA00023040"/>
    </source>
</evidence>
<dbReference type="PRINTS" id="PR00243">
    <property type="entry name" value="MUSCARINICR"/>
</dbReference>
<protein>
    <recommendedName>
        <fullName evidence="13">Muscarinic acetylcholine receptor</fullName>
    </recommendedName>
</protein>
<evidence type="ECO:0000259" key="15">
    <source>
        <dbReference type="PROSITE" id="PS50262"/>
    </source>
</evidence>
<keyword evidence="9 12" id="KW-0675">Receptor</keyword>
<feature type="transmembrane region" description="Helical" evidence="13">
    <location>
        <begin position="116"/>
        <end position="142"/>
    </location>
</feature>
<evidence type="ECO:0000313" key="17">
    <source>
        <dbReference type="Proteomes" id="UP001174136"/>
    </source>
</evidence>
<dbReference type="GO" id="GO:0004993">
    <property type="term" value="F:G protein-coupled serotonin receptor activity"/>
    <property type="evidence" value="ECO:0007669"/>
    <property type="project" value="TreeGrafter"/>
</dbReference>
<comment type="caution">
    <text evidence="16">The sequence shown here is derived from an EMBL/GenBank/DDBJ whole genome shotgun (WGS) entry which is preliminary data.</text>
</comment>
<dbReference type="Proteomes" id="UP001174136">
    <property type="component" value="Unassembled WGS sequence"/>
</dbReference>
<evidence type="ECO:0000313" key="16">
    <source>
        <dbReference type="EMBL" id="KAK0142519.1"/>
    </source>
</evidence>
<dbReference type="GO" id="GO:0007197">
    <property type="term" value="P:adenylate cyclase-inhibiting G protein-coupled acetylcholine receptor signaling pathway"/>
    <property type="evidence" value="ECO:0007669"/>
    <property type="project" value="TreeGrafter"/>
</dbReference>
<keyword evidence="5 13" id="KW-0770">Synapse</keyword>
<sequence length="559" mass="60748">MGMTGISAPGSADGGRFTRWRRMSYLSHGPGGSSLNHTGEPFPNALCNATANDSTYCSAADEAAAAAAGAHRPYKAVEMFFIAVVTGSLSFVTVTGNILVMLSIKVNRHLQTVNNYFLFSLACADLIIGAFSMNLYTVYIIVGYWPLGPVVCDLWLALDYVVSNASVMNLLIISFDRYFCVTKPLTYPTRRTTKMAGLMIAAAWILSFVLWAPAILFWQFIVGERTVPSGECYIQFLSNPAVTFGTAIAAFYLPVVIMTVLYIHISLASRSRVSKHKPDKKEKKGIKAPSLLKSHLLKQNNNNDASPQPSPRPILQASLDPPDNPAAAAETLKNGKLEEPSPAAPTPLPLTQPSPALTQEEKESSNDSSTAFIAPTDPKEVITSRAAATAEASAAPPAATTSAIQAKMNPSSKWSKIKIVTKQTGDECITAIEIVPPVEGGAKHSIPINRPRTVARKFASIARSQVKRKRQMAAREKKVTKTIFAILLAFIITWTPYNVMVLISTFCQSCVPDTAWAIGYWLCYVNSTINPACYALCNATFKKTFKNLLLCQYKNIGTR</sequence>
<evidence type="ECO:0000256" key="5">
    <source>
        <dbReference type="ARBA" id="ARBA00023018"/>
    </source>
</evidence>